<organism evidence="2 3">
    <name type="scientific">Rhizobium freirei PRF 81</name>
    <dbReference type="NCBI Taxonomy" id="363754"/>
    <lineage>
        <taxon>Bacteria</taxon>
        <taxon>Pseudomonadati</taxon>
        <taxon>Pseudomonadota</taxon>
        <taxon>Alphaproteobacteria</taxon>
        <taxon>Hyphomicrobiales</taxon>
        <taxon>Rhizobiaceae</taxon>
        <taxon>Rhizobium/Agrobacterium group</taxon>
        <taxon>Rhizobium</taxon>
    </lineage>
</organism>
<dbReference type="AlphaFoldDB" id="N6UZ28"/>
<evidence type="ECO:0000259" key="1">
    <source>
        <dbReference type="Pfam" id="PF03372"/>
    </source>
</evidence>
<protein>
    <recommendedName>
        <fullName evidence="1">Endonuclease/exonuclease/phosphatase domain-containing protein</fullName>
    </recommendedName>
</protein>
<accession>N6UZ28</accession>
<dbReference type="SUPFAM" id="SSF56219">
    <property type="entry name" value="DNase I-like"/>
    <property type="match status" value="1"/>
</dbReference>
<sequence length="267" mass="29913">MRIVSLNAWGGRLHEPLIPYLVDVDADVLCLQEVVRTQGAGNGWLVYRDHGVELPQRANLFEELKAALPAYDAVFLPVARGDLFDGDRQHFSEFGLATFVRRTHPVIAQAAAFVHGEFSSDGYGTHPRSRNAHCVRLFDYERGYPVTIAHMHGLRDLEGKGDTPARRHQANAFVELIRQVKQDGDRLVVCGDFNVLPDGETFEILGSLGLIDLVTSRGHDDTRTSHYKKQPRFADYMLVTSNVEVVSFDPVAEPEVSDHRALLLDLR</sequence>
<name>N6UZ28_9HYPH</name>
<evidence type="ECO:0000313" key="2">
    <source>
        <dbReference type="EMBL" id="ENN86925.1"/>
    </source>
</evidence>
<dbReference type="RefSeq" id="WP_004118525.1">
    <property type="nucleotide sequence ID" value="NZ_AQHN01000061.1"/>
</dbReference>
<dbReference type="Proteomes" id="UP000012429">
    <property type="component" value="Unassembled WGS sequence"/>
</dbReference>
<dbReference type="InterPro" id="IPR005135">
    <property type="entry name" value="Endo/exonuclease/phosphatase"/>
</dbReference>
<dbReference type="PATRIC" id="fig|363754.4.peg.3131"/>
<gene>
    <name evidence="2" type="ORF">RHSP_14800</name>
</gene>
<feature type="domain" description="Endonuclease/exonuclease/phosphatase" evidence="1">
    <location>
        <begin position="5"/>
        <end position="259"/>
    </location>
</feature>
<dbReference type="OrthoDB" id="4446218at2"/>
<proteinExistence type="predicted"/>
<reference evidence="2 3" key="1">
    <citation type="journal article" date="2012" name="BMC Genomics">
        <title>Genomic basis of broad host range and environmental adaptability of Rhizobium tropici CIAT 899 and Rhizobium sp. PRF 81 which are used in inoculants for common bean (Phaseolus vulgaris L.).</title>
        <authorList>
            <person name="Ormeno-Orrillo E."/>
            <person name="Menna P."/>
            <person name="Almeida L.G."/>
            <person name="Ollero F.J."/>
            <person name="Nicolas M.F."/>
            <person name="Pains Rodrigues E."/>
            <person name="Shigueyoshi Nakatani A."/>
            <person name="Silva Batista J.S."/>
            <person name="Oliveira Chueire L.M."/>
            <person name="Souza R.C."/>
            <person name="Ribeiro Vasconcelos A.T."/>
            <person name="Megias M."/>
            <person name="Hungria M."/>
            <person name="Martinez-Romero E."/>
        </authorList>
    </citation>
    <scope>NUCLEOTIDE SEQUENCE [LARGE SCALE GENOMIC DNA]</scope>
    <source>
        <strain evidence="2 3">PRF 81</strain>
    </source>
</reference>
<dbReference type="EMBL" id="AQHN01000061">
    <property type="protein sequence ID" value="ENN86925.1"/>
    <property type="molecule type" value="Genomic_DNA"/>
</dbReference>
<evidence type="ECO:0000313" key="3">
    <source>
        <dbReference type="Proteomes" id="UP000012429"/>
    </source>
</evidence>
<keyword evidence="3" id="KW-1185">Reference proteome</keyword>
<dbReference type="InterPro" id="IPR036691">
    <property type="entry name" value="Endo/exonu/phosph_ase_sf"/>
</dbReference>
<dbReference type="STRING" id="363754.RHSP_14800"/>
<comment type="caution">
    <text evidence="2">The sequence shown here is derived from an EMBL/GenBank/DDBJ whole genome shotgun (WGS) entry which is preliminary data.</text>
</comment>
<dbReference type="Pfam" id="PF03372">
    <property type="entry name" value="Exo_endo_phos"/>
    <property type="match status" value="1"/>
</dbReference>
<dbReference type="GO" id="GO:0003824">
    <property type="term" value="F:catalytic activity"/>
    <property type="evidence" value="ECO:0007669"/>
    <property type="project" value="InterPro"/>
</dbReference>
<dbReference type="Gene3D" id="3.60.10.10">
    <property type="entry name" value="Endonuclease/exonuclease/phosphatase"/>
    <property type="match status" value="1"/>
</dbReference>